<organism evidence="2 3">
    <name type="scientific">Allacma fusca</name>
    <dbReference type="NCBI Taxonomy" id="39272"/>
    <lineage>
        <taxon>Eukaryota</taxon>
        <taxon>Metazoa</taxon>
        <taxon>Ecdysozoa</taxon>
        <taxon>Arthropoda</taxon>
        <taxon>Hexapoda</taxon>
        <taxon>Collembola</taxon>
        <taxon>Symphypleona</taxon>
        <taxon>Sminthuridae</taxon>
        <taxon>Allacma</taxon>
    </lineage>
</organism>
<evidence type="ECO:0000313" key="2">
    <source>
        <dbReference type="EMBL" id="CAG7723507.1"/>
    </source>
</evidence>
<proteinExistence type="predicted"/>
<evidence type="ECO:0000256" key="1">
    <source>
        <dbReference type="SAM" id="MobiDB-lite"/>
    </source>
</evidence>
<feature type="region of interest" description="Disordered" evidence="1">
    <location>
        <begin position="79"/>
        <end position="127"/>
    </location>
</feature>
<gene>
    <name evidence="2" type="ORF">AFUS01_LOCUS12593</name>
</gene>
<feature type="non-terminal residue" evidence="2">
    <location>
        <position position="1"/>
    </location>
</feature>
<reference evidence="2" key="1">
    <citation type="submission" date="2021-06" db="EMBL/GenBank/DDBJ databases">
        <authorList>
            <person name="Hodson N. C."/>
            <person name="Mongue J. A."/>
            <person name="Jaron S. K."/>
        </authorList>
    </citation>
    <scope>NUCLEOTIDE SEQUENCE</scope>
</reference>
<protein>
    <submittedName>
        <fullName evidence="2">Uncharacterized protein</fullName>
    </submittedName>
</protein>
<keyword evidence="3" id="KW-1185">Reference proteome</keyword>
<dbReference type="EMBL" id="CAJVCH010099780">
    <property type="protein sequence ID" value="CAG7723507.1"/>
    <property type="molecule type" value="Genomic_DNA"/>
</dbReference>
<evidence type="ECO:0000313" key="3">
    <source>
        <dbReference type="Proteomes" id="UP000708208"/>
    </source>
</evidence>
<dbReference type="Proteomes" id="UP000708208">
    <property type="component" value="Unassembled WGS sequence"/>
</dbReference>
<sequence>MYVIVEFSGEPKVYSVIPSENIIDGSIRGSVKSHLGKKLKISWGKRHYDVTLRYNGTKKQMDKLCDDLAIKAAEMDDKSKENVTTATADVSKKSNKRKQEQIGRSKSIVSVLNKRTKRQVTPNENIE</sequence>
<dbReference type="AlphaFoldDB" id="A0A8J2JRG4"/>
<name>A0A8J2JRG4_9HEXA</name>
<accession>A0A8J2JRG4</accession>
<comment type="caution">
    <text evidence="2">The sequence shown here is derived from an EMBL/GenBank/DDBJ whole genome shotgun (WGS) entry which is preliminary data.</text>
</comment>